<dbReference type="EMBL" id="FRFE01000001">
    <property type="protein sequence ID" value="SHO42749.1"/>
    <property type="molecule type" value="Genomic_DNA"/>
</dbReference>
<reference evidence="9 10" key="1">
    <citation type="submission" date="2016-12" db="EMBL/GenBank/DDBJ databases">
        <authorList>
            <person name="Song W.-J."/>
            <person name="Kurnit D.M."/>
        </authorList>
    </citation>
    <scope>NUCLEOTIDE SEQUENCE [LARGE SCALE GENOMIC DNA]</scope>
    <source>
        <strain evidence="9 10">DSM 18488</strain>
    </source>
</reference>
<dbReference type="GO" id="GO:0055085">
    <property type="term" value="P:transmembrane transport"/>
    <property type="evidence" value="ECO:0007669"/>
    <property type="project" value="InterPro"/>
</dbReference>
<proteinExistence type="inferred from homology"/>
<dbReference type="AlphaFoldDB" id="A0A1M7XW73"/>
<protein>
    <submittedName>
        <fullName evidence="9">Oligopeptide transport system permease protein</fullName>
    </submittedName>
</protein>
<dbReference type="PANTHER" id="PTHR43163">
    <property type="entry name" value="DIPEPTIDE TRANSPORT SYSTEM PERMEASE PROTEIN DPPB-RELATED"/>
    <property type="match status" value="1"/>
</dbReference>
<dbReference type="OrthoDB" id="9778910at2"/>
<evidence type="ECO:0000256" key="5">
    <source>
        <dbReference type="ARBA" id="ARBA00022989"/>
    </source>
</evidence>
<evidence type="ECO:0000256" key="4">
    <source>
        <dbReference type="ARBA" id="ARBA00022692"/>
    </source>
</evidence>
<evidence type="ECO:0000256" key="6">
    <source>
        <dbReference type="ARBA" id="ARBA00023136"/>
    </source>
</evidence>
<dbReference type="GO" id="GO:0005886">
    <property type="term" value="C:plasma membrane"/>
    <property type="evidence" value="ECO:0007669"/>
    <property type="project" value="UniProtKB-SubCell"/>
</dbReference>
<dbReference type="Proteomes" id="UP000184603">
    <property type="component" value="Unassembled WGS sequence"/>
</dbReference>
<evidence type="ECO:0000256" key="3">
    <source>
        <dbReference type="ARBA" id="ARBA00022475"/>
    </source>
</evidence>
<feature type="transmembrane region" description="Helical" evidence="7">
    <location>
        <begin position="100"/>
        <end position="121"/>
    </location>
</feature>
<dbReference type="RefSeq" id="WP_073611507.1">
    <property type="nucleotide sequence ID" value="NZ_FRFE01000001.1"/>
</dbReference>
<feature type="transmembrane region" description="Helical" evidence="7">
    <location>
        <begin position="232"/>
        <end position="254"/>
    </location>
</feature>
<keyword evidence="2 7" id="KW-0813">Transport</keyword>
<keyword evidence="5 7" id="KW-1133">Transmembrane helix</keyword>
<dbReference type="Gene3D" id="1.10.3720.10">
    <property type="entry name" value="MetI-like"/>
    <property type="match status" value="1"/>
</dbReference>
<feature type="transmembrane region" description="Helical" evidence="7">
    <location>
        <begin position="133"/>
        <end position="158"/>
    </location>
</feature>
<dbReference type="Pfam" id="PF00528">
    <property type="entry name" value="BPD_transp_1"/>
    <property type="match status" value="1"/>
</dbReference>
<evidence type="ECO:0000313" key="9">
    <source>
        <dbReference type="EMBL" id="SHO42749.1"/>
    </source>
</evidence>
<sequence>MFAYVVRRLGSAIPTLFIVVTVAFFMMRVAPGGPFDREKQLPPEIEANILKVYNLDKPLHQQYFDYIGNIIQGDFGPSFKYLDFTVTDLILAGFPVSLRLGLAAILIAVVFGVTAGTIAALKQNSTFDYMVMGLAMTGIAIPNFVMAPLLALVFGVYLSWLPVAGWNDGALQNQILPVITLALPQIAYISRLTRGSMVETMHSNFIRTARAKGLAEKIVVVRHALKGGLLPVISYLGPATAAVITGSVVIEAIFDVPGIGRYFVTGALNRDYPVVMGVVIFYAVLIIGLNLVVDLIYGFLDPRVKVE</sequence>
<dbReference type="PANTHER" id="PTHR43163:SF6">
    <property type="entry name" value="DIPEPTIDE TRANSPORT SYSTEM PERMEASE PROTEIN DPPB-RELATED"/>
    <property type="match status" value="1"/>
</dbReference>
<keyword evidence="4 7" id="KW-0812">Transmembrane</keyword>
<evidence type="ECO:0000256" key="7">
    <source>
        <dbReference type="RuleBase" id="RU363032"/>
    </source>
</evidence>
<dbReference type="SUPFAM" id="SSF161098">
    <property type="entry name" value="MetI-like"/>
    <property type="match status" value="1"/>
</dbReference>
<dbReference type="PROSITE" id="PS50928">
    <property type="entry name" value="ABC_TM1"/>
    <property type="match status" value="1"/>
</dbReference>
<organism evidence="9 10">
    <name type="scientific">Desulfopila aestuarii DSM 18488</name>
    <dbReference type="NCBI Taxonomy" id="1121416"/>
    <lineage>
        <taxon>Bacteria</taxon>
        <taxon>Pseudomonadati</taxon>
        <taxon>Thermodesulfobacteriota</taxon>
        <taxon>Desulfobulbia</taxon>
        <taxon>Desulfobulbales</taxon>
        <taxon>Desulfocapsaceae</taxon>
        <taxon>Desulfopila</taxon>
    </lineage>
</organism>
<dbReference type="InterPro" id="IPR045621">
    <property type="entry name" value="BPD_transp_1_N"/>
</dbReference>
<dbReference type="STRING" id="1121416.SAMN02745220_00132"/>
<name>A0A1M7XW73_9BACT</name>
<dbReference type="CDD" id="cd06261">
    <property type="entry name" value="TM_PBP2"/>
    <property type="match status" value="1"/>
</dbReference>
<dbReference type="InterPro" id="IPR035906">
    <property type="entry name" value="MetI-like_sf"/>
</dbReference>
<feature type="transmembrane region" description="Helical" evidence="7">
    <location>
        <begin position="170"/>
        <end position="189"/>
    </location>
</feature>
<evidence type="ECO:0000256" key="1">
    <source>
        <dbReference type="ARBA" id="ARBA00004651"/>
    </source>
</evidence>
<comment type="subcellular location">
    <subcellularLocation>
        <location evidence="1 7">Cell membrane</location>
        <topology evidence="1 7">Multi-pass membrane protein</topology>
    </subcellularLocation>
</comment>
<evidence type="ECO:0000256" key="2">
    <source>
        <dbReference type="ARBA" id="ARBA00022448"/>
    </source>
</evidence>
<feature type="transmembrane region" description="Helical" evidence="7">
    <location>
        <begin position="274"/>
        <end position="300"/>
    </location>
</feature>
<dbReference type="Pfam" id="PF19300">
    <property type="entry name" value="BPD_transp_1_N"/>
    <property type="match status" value="1"/>
</dbReference>
<accession>A0A1M7XW73</accession>
<gene>
    <name evidence="9" type="ORF">SAMN02745220_00132</name>
</gene>
<dbReference type="NCBIfam" id="NF007008">
    <property type="entry name" value="PRK09471.1"/>
    <property type="match status" value="1"/>
</dbReference>
<feature type="domain" description="ABC transmembrane type-1" evidence="8">
    <location>
        <begin position="94"/>
        <end position="297"/>
    </location>
</feature>
<evidence type="ECO:0000259" key="8">
    <source>
        <dbReference type="PROSITE" id="PS50928"/>
    </source>
</evidence>
<evidence type="ECO:0000313" key="10">
    <source>
        <dbReference type="Proteomes" id="UP000184603"/>
    </source>
</evidence>
<keyword evidence="3" id="KW-1003">Cell membrane</keyword>
<keyword evidence="6 7" id="KW-0472">Membrane</keyword>
<keyword evidence="10" id="KW-1185">Reference proteome</keyword>
<dbReference type="InterPro" id="IPR000515">
    <property type="entry name" value="MetI-like"/>
</dbReference>
<comment type="similarity">
    <text evidence="7">Belongs to the binding-protein-dependent transport system permease family.</text>
</comment>
<feature type="transmembrane region" description="Helical" evidence="7">
    <location>
        <begin position="12"/>
        <end position="30"/>
    </location>
</feature>